<sequence length="372" mass="39688">MSQLLEPYSLKHLSLRNRAVVAPMTRVSAEAEGTANELMRDYYASFAKGGFGLIISEGIYTDTAYSQGYFNQPGLATEAHRDSWRLPVEAVHEGGAAFIAQLMHGGAQTQGNIHHARHVAPSAVQPNGSQLTFYGGEGPYATPAQMGEDDIQEAIAGFALAARHARAAGFDGVELHGANGYLLHEFISAEFNQRDDHWGGDFLDRLRMPLAVISAVRAEVGNDFLVGIRLSQSMVSDSRLKWEGGVEEAQTRFAALAEAGLDYLHVTEPEAAAPAFSDGPSFAAIAKSSVSLPVIGNGGIVSGDQADELLARGDMDLVAVGKAALANNDWPLRIQQGLPLSDFDSAMFAPMATITNELAWRNANGRPALHAS</sequence>
<evidence type="ECO:0000313" key="4">
    <source>
        <dbReference type="EMBL" id="PNF57587.1"/>
    </source>
</evidence>
<dbReference type="GO" id="GO:0010181">
    <property type="term" value="F:FMN binding"/>
    <property type="evidence" value="ECO:0007669"/>
    <property type="project" value="InterPro"/>
</dbReference>
<comment type="caution">
    <text evidence="4">The sequence shown here is derived from an EMBL/GenBank/DDBJ whole genome shotgun (WGS) entry which is preliminary data.</text>
</comment>
<dbReference type="InterPro" id="IPR013785">
    <property type="entry name" value="Aldolase_TIM"/>
</dbReference>
<dbReference type="Gene3D" id="3.20.20.70">
    <property type="entry name" value="Aldolase class I"/>
    <property type="match status" value="1"/>
</dbReference>
<reference evidence="4 5" key="1">
    <citation type="submission" date="2018-01" db="EMBL/GenBank/DDBJ databases">
        <title>Denitrification phenotypes of diverse strains of Pseudomonas stutzeri.</title>
        <authorList>
            <person name="Milligan D.A."/>
            <person name="Bergaust L."/>
            <person name="Bakken L.R."/>
            <person name="Frostegard A."/>
        </authorList>
    </citation>
    <scope>NUCLEOTIDE SEQUENCE [LARGE SCALE GENOMIC DNA]</scope>
    <source>
        <strain evidence="4 5">CCUG 44592</strain>
    </source>
</reference>
<evidence type="ECO:0000313" key="5">
    <source>
        <dbReference type="Proteomes" id="UP000236003"/>
    </source>
</evidence>
<proteinExistence type="predicted"/>
<accession>A0A2N8R930</accession>
<evidence type="ECO:0000259" key="3">
    <source>
        <dbReference type="Pfam" id="PF00724"/>
    </source>
</evidence>
<dbReference type="AlphaFoldDB" id="A0A2N8R930"/>
<name>A0A2N8R930_STUST</name>
<keyword evidence="1" id="KW-0285">Flavoprotein</keyword>
<dbReference type="RefSeq" id="WP_003284928.1">
    <property type="nucleotide sequence ID" value="NZ_CP036186.1"/>
</dbReference>
<dbReference type="PANTHER" id="PTHR43656:SF2">
    <property type="entry name" value="BINDING OXIDOREDUCTASE, PUTATIVE (AFU_ORTHOLOGUE AFUA_2G08260)-RELATED"/>
    <property type="match status" value="1"/>
</dbReference>
<dbReference type="GO" id="GO:0016491">
    <property type="term" value="F:oxidoreductase activity"/>
    <property type="evidence" value="ECO:0007669"/>
    <property type="project" value="UniProtKB-KW"/>
</dbReference>
<evidence type="ECO:0000256" key="2">
    <source>
        <dbReference type="ARBA" id="ARBA00023002"/>
    </source>
</evidence>
<dbReference type="Proteomes" id="UP000236003">
    <property type="component" value="Unassembled WGS sequence"/>
</dbReference>
<dbReference type="PANTHER" id="PTHR43656">
    <property type="entry name" value="BINDING OXIDOREDUCTASE, PUTATIVE (AFU_ORTHOLOGUE AFUA_2G08260)-RELATED"/>
    <property type="match status" value="1"/>
</dbReference>
<dbReference type="InterPro" id="IPR051799">
    <property type="entry name" value="NADH_flavin_oxidoreductase"/>
</dbReference>
<keyword evidence="2" id="KW-0560">Oxidoreductase</keyword>
<dbReference type="InterPro" id="IPR001155">
    <property type="entry name" value="OxRdtase_FMN_N"/>
</dbReference>
<feature type="domain" description="NADH:flavin oxidoreductase/NADH oxidase N-terminal" evidence="3">
    <location>
        <begin position="4"/>
        <end position="340"/>
    </location>
</feature>
<protein>
    <submittedName>
        <fullName evidence="4">NADH:flavin oxidoreductase</fullName>
    </submittedName>
</protein>
<dbReference type="EMBL" id="POUM01000025">
    <property type="protein sequence ID" value="PNF57587.1"/>
    <property type="molecule type" value="Genomic_DNA"/>
</dbReference>
<gene>
    <name evidence="4" type="ORF">CXK99_20940</name>
</gene>
<dbReference type="Pfam" id="PF00724">
    <property type="entry name" value="Oxidored_FMN"/>
    <property type="match status" value="1"/>
</dbReference>
<dbReference type="CDD" id="cd02803">
    <property type="entry name" value="OYE_like_FMN_family"/>
    <property type="match status" value="1"/>
</dbReference>
<organism evidence="4 5">
    <name type="scientific">Stutzerimonas stutzeri</name>
    <name type="common">Pseudomonas stutzeri</name>
    <dbReference type="NCBI Taxonomy" id="316"/>
    <lineage>
        <taxon>Bacteria</taxon>
        <taxon>Pseudomonadati</taxon>
        <taxon>Pseudomonadota</taxon>
        <taxon>Gammaproteobacteria</taxon>
        <taxon>Pseudomonadales</taxon>
        <taxon>Pseudomonadaceae</taxon>
        <taxon>Stutzerimonas</taxon>
    </lineage>
</organism>
<evidence type="ECO:0000256" key="1">
    <source>
        <dbReference type="ARBA" id="ARBA00022630"/>
    </source>
</evidence>
<dbReference type="SUPFAM" id="SSF51395">
    <property type="entry name" value="FMN-linked oxidoreductases"/>
    <property type="match status" value="1"/>
</dbReference>